<gene>
    <name evidence="4" type="ORF">CSUI_002935</name>
</gene>
<feature type="compositionally biased region" description="Basic and acidic residues" evidence="2">
    <location>
        <begin position="73"/>
        <end position="94"/>
    </location>
</feature>
<dbReference type="EMBL" id="MIGC01001237">
    <property type="protein sequence ID" value="PHJ23227.1"/>
    <property type="molecule type" value="Genomic_DNA"/>
</dbReference>
<dbReference type="Proteomes" id="UP000221165">
    <property type="component" value="Unassembled WGS sequence"/>
</dbReference>
<evidence type="ECO:0000256" key="1">
    <source>
        <dbReference type="SAM" id="Coils"/>
    </source>
</evidence>
<evidence type="ECO:0000313" key="4">
    <source>
        <dbReference type="EMBL" id="PHJ23227.1"/>
    </source>
</evidence>
<name>A0A2C6L2T7_9APIC</name>
<keyword evidence="3" id="KW-0812">Transmembrane</keyword>
<keyword evidence="3" id="KW-1133">Transmembrane helix</keyword>
<keyword evidence="1" id="KW-0175">Coiled coil</keyword>
<feature type="transmembrane region" description="Helical" evidence="3">
    <location>
        <begin position="12"/>
        <end position="38"/>
    </location>
</feature>
<proteinExistence type="predicted"/>
<sequence length="186" mass="19928">MRALVACGSRHRYGAVCLVLATVSSLVIVSLLLAFVAVSVELGQPVTIQEESNELVQAPGDGSDIVPSAGQQKVRDGLPIRDRRSPRHLGDRDAGAVPAPGGRRRGETKAETPPPDPALLDIQGLEQLKQHLELMRHQNNELRKLKSLVKSLNHDEDARLAGVAAGTLAGYFSGSNIWSIAMSDDK</sequence>
<accession>A0A2C6L2T7</accession>
<feature type="region of interest" description="Disordered" evidence="2">
    <location>
        <begin position="57"/>
        <end position="117"/>
    </location>
</feature>
<feature type="coiled-coil region" evidence="1">
    <location>
        <begin position="125"/>
        <end position="155"/>
    </location>
</feature>
<dbReference type="AlphaFoldDB" id="A0A2C6L2T7"/>
<reference evidence="4 5" key="1">
    <citation type="journal article" date="2017" name="Int. J. Parasitol.">
        <title>The genome of the protozoan parasite Cystoisospora suis and a reverse vaccinology approach to identify vaccine candidates.</title>
        <authorList>
            <person name="Palmieri N."/>
            <person name="Shrestha A."/>
            <person name="Ruttkowski B."/>
            <person name="Beck T."/>
            <person name="Vogl C."/>
            <person name="Tomley F."/>
            <person name="Blake D.P."/>
            <person name="Joachim A."/>
        </authorList>
    </citation>
    <scope>NUCLEOTIDE SEQUENCE [LARGE SCALE GENOMIC DNA]</scope>
    <source>
        <strain evidence="4 5">Wien I</strain>
    </source>
</reference>
<dbReference type="GeneID" id="94426344"/>
<evidence type="ECO:0000313" key="5">
    <source>
        <dbReference type="Proteomes" id="UP000221165"/>
    </source>
</evidence>
<evidence type="ECO:0008006" key="6">
    <source>
        <dbReference type="Google" id="ProtNLM"/>
    </source>
</evidence>
<keyword evidence="3" id="KW-0472">Membrane</keyword>
<comment type="caution">
    <text evidence="4">The sequence shown here is derived from an EMBL/GenBank/DDBJ whole genome shotgun (WGS) entry which is preliminary data.</text>
</comment>
<evidence type="ECO:0000256" key="3">
    <source>
        <dbReference type="SAM" id="Phobius"/>
    </source>
</evidence>
<dbReference type="VEuPathDB" id="ToxoDB:CSUI_002935"/>
<organism evidence="4 5">
    <name type="scientific">Cystoisospora suis</name>
    <dbReference type="NCBI Taxonomy" id="483139"/>
    <lineage>
        <taxon>Eukaryota</taxon>
        <taxon>Sar</taxon>
        <taxon>Alveolata</taxon>
        <taxon>Apicomplexa</taxon>
        <taxon>Conoidasida</taxon>
        <taxon>Coccidia</taxon>
        <taxon>Eucoccidiorida</taxon>
        <taxon>Eimeriorina</taxon>
        <taxon>Sarcocystidae</taxon>
        <taxon>Cystoisospora</taxon>
    </lineage>
</organism>
<evidence type="ECO:0000256" key="2">
    <source>
        <dbReference type="SAM" id="MobiDB-lite"/>
    </source>
</evidence>
<protein>
    <recommendedName>
        <fullName evidence="6">Transmembrane protein</fullName>
    </recommendedName>
</protein>
<keyword evidence="5" id="KW-1185">Reference proteome</keyword>
<dbReference type="RefSeq" id="XP_067924904.1">
    <property type="nucleotide sequence ID" value="XM_068063133.1"/>
</dbReference>